<organism evidence="2 3">
    <name type="scientific">Providencia stuartii ATCC 25827</name>
    <dbReference type="NCBI Taxonomy" id="471874"/>
    <lineage>
        <taxon>Bacteria</taxon>
        <taxon>Pseudomonadati</taxon>
        <taxon>Pseudomonadota</taxon>
        <taxon>Gammaproteobacteria</taxon>
        <taxon>Enterobacterales</taxon>
        <taxon>Morganellaceae</taxon>
        <taxon>Providencia</taxon>
    </lineage>
</organism>
<feature type="domain" description="DNA binding HTH" evidence="1">
    <location>
        <begin position="167"/>
        <end position="207"/>
    </location>
</feature>
<dbReference type="Proteomes" id="UP000004506">
    <property type="component" value="Unassembled WGS sequence"/>
</dbReference>
<gene>
    <name evidence="2" type="ORF">PROSTU_03668</name>
</gene>
<comment type="caution">
    <text evidence="2">The sequence shown here is derived from an EMBL/GenBank/DDBJ whole genome shotgun (WGS) entry which is preliminary data.</text>
</comment>
<reference evidence="2 3" key="3">
    <citation type="submission" date="2008-05" db="EMBL/GenBank/DDBJ databases">
        <authorList>
            <person name="Fulton L."/>
            <person name="Clifton S."/>
            <person name="Fulton B."/>
            <person name="Xu J."/>
            <person name="Minx P."/>
            <person name="Pepin K.H."/>
            <person name="Johnson M."/>
            <person name="Thiruvilangam P."/>
            <person name="Bhonagiri V."/>
            <person name="Nash W.E."/>
            <person name="Mardis E.R."/>
            <person name="Wilson R.K."/>
        </authorList>
    </citation>
    <scope>NUCLEOTIDE SEQUENCE [LARGE SCALE GENOMIC DNA]</scope>
    <source>
        <strain evidence="2 3">ATCC 25827</strain>
    </source>
</reference>
<evidence type="ECO:0000313" key="3">
    <source>
        <dbReference type="Proteomes" id="UP000004506"/>
    </source>
</evidence>
<evidence type="ECO:0000313" key="2">
    <source>
        <dbReference type="EMBL" id="EDU60461.1"/>
    </source>
</evidence>
<protein>
    <submittedName>
        <fullName evidence="2">Transcriptional regulator, Fis family</fullName>
    </submittedName>
</protein>
<proteinExistence type="predicted"/>
<sequence length="215" mass="23955">MAMSIDLSSPVISPKSKEVAKAISSELLIHFASLAIENGLAPINDMTIDASLIEPNGKTLWLSEMLTAPLAITNVLSNCTTQEALFSLFTHPVKLQGTFYYLAPIYCENRALIAIVAFASQTVDSTILLALANAVGREISEKIKRHLCLQELVFEKHQPTERRELSIQEVEKAAIIEAARLCGGKVQEMHQVLNMGRTTLWRKLKQYDINIKEYK</sequence>
<dbReference type="GO" id="GO:0043565">
    <property type="term" value="F:sequence-specific DNA binding"/>
    <property type="evidence" value="ECO:0007669"/>
    <property type="project" value="InterPro"/>
</dbReference>
<dbReference type="InterPro" id="IPR009057">
    <property type="entry name" value="Homeodomain-like_sf"/>
</dbReference>
<dbReference type="EMBL" id="ABJD02000101">
    <property type="protein sequence ID" value="EDU60461.1"/>
    <property type="molecule type" value="Genomic_DNA"/>
</dbReference>
<evidence type="ECO:0000259" key="1">
    <source>
        <dbReference type="Pfam" id="PF02954"/>
    </source>
</evidence>
<reference evidence="3" key="2">
    <citation type="submission" date="2008-04" db="EMBL/GenBank/DDBJ databases">
        <title>Draft genome sequence of Providencia stuartii(ATCC 25827).</title>
        <authorList>
            <person name="Sudarsanam P."/>
            <person name="Ley R."/>
            <person name="Guruge J."/>
            <person name="Turnbaugh P.J."/>
            <person name="Mahowald M."/>
            <person name="Liep D."/>
            <person name="Gordon J."/>
        </authorList>
    </citation>
    <scope>NUCLEOTIDE SEQUENCE [LARGE SCALE GENOMIC DNA]</scope>
    <source>
        <strain evidence="3">ATCC 25827</strain>
    </source>
</reference>
<dbReference type="AlphaFoldDB" id="A0AA86YUK1"/>
<accession>A0AA86YUK1</accession>
<dbReference type="InterPro" id="IPR002197">
    <property type="entry name" value="HTH_Fis"/>
</dbReference>
<dbReference type="SUPFAM" id="SSF46689">
    <property type="entry name" value="Homeodomain-like"/>
    <property type="match status" value="1"/>
</dbReference>
<reference evidence="3" key="1">
    <citation type="submission" date="2008-04" db="EMBL/GenBank/DDBJ databases">
        <title>Draft genome sequence of Providencia stuartii (ATCC 25827).</title>
        <authorList>
            <person name="Sudarsanam P."/>
            <person name="Ley R."/>
            <person name="Guruge J."/>
            <person name="Turnbaugh P.J."/>
            <person name="Mahowald M."/>
            <person name="Liep D."/>
            <person name="Gordon J."/>
        </authorList>
    </citation>
    <scope>NUCLEOTIDE SEQUENCE [LARGE SCALE GENOMIC DNA]</scope>
    <source>
        <strain evidence="3">ATCC 25827</strain>
    </source>
</reference>
<dbReference type="Gene3D" id="1.10.10.60">
    <property type="entry name" value="Homeodomain-like"/>
    <property type="match status" value="1"/>
</dbReference>
<dbReference type="Pfam" id="PF02954">
    <property type="entry name" value="HTH_8"/>
    <property type="match status" value="1"/>
</dbReference>
<name>A0AA86YUK1_PROST</name>